<feature type="domain" description="Glycosyl transferase family 1" evidence="2">
    <location>
        <begin position="204"/>
        <end position="295"/>
    </location>
</feature>
<dbReference type="Pfam" id="PF00534">
    <property type="entry name" value="Glycos_transf_1"/>
    <property type="match status" value="1"/>
</dbReference>
<name>A0A8J3CV76_9BACT</name>
<dbReference type="Gene3D" id="3.40.50.2000">
    <property type="entry name" value="Glycogen Phosphorylase B"/>
    <property type="match status" value="2"/>
</dbReference>
<dbReference type="SUPFAM" id="SSF53756">
    <property type="entry name" value="UDP-Glycosyltransferase/glycogen phosphorylase"/>
    <property type="match status" value="1"/>
</dbReference>
<dbReference type="InterPro" id="IPR001296">
    <property type="entry name" value="Glyco_trans_1"/>
</dbReference>
<proteinExistence type="predicted"/>
<evidence type="ECO:0000313" key="4">
    <source>
        <dbReference type="Proteomes" id="UP000642809"/>
    </source>
</evidence>
<keyword evidence="4" id="KW-1185">Reference proteome</keyword>
<reference evidence="3" key="1">
    <citation type="journal article" date="2014" name="Int. J. Syst. Evol. Microbiol.">
        <title>Complete genome sequence of Corynebacterium casei LMG S-19264T (=DSM 44701T), isolated from a smear-ripened cheese.</title>
        <authorList>
            <consortium name="US DOE Joint Genome Institute (JGI-PGF)"/>
            <person name="Walter F."/>
            <person name="Albersmeier A."/>
            <person name="Kalinowski J."/>
            <person name="Ruckert C."/>
        </authorList>
    </citation>
    <scope>NUCLEOTIDE SEQUENCE</scope>
    <source>
        <strain evidence="3">KCTC 23224</strain>
    </source>
</reference>
<dbReference type="AlphaFoldDB" id="A0A8J3CV76"/>
<dbReference type="CDD" id="cd03801">
    <property type="entry name" value="GT4_PimA-like"/>
    <property type="match status" value="1"/>
</dbReference>
<evidence type="ECO:0000256" key="1">
    <source>
        <dbReference type="ARBA" id="ARBA00022679"/>
    </source>
</evidence>
<dbReference type="PANTHER" id="PTHR46401:SF2">
    <property type="entry name" value="GLYCOSYLTRANSFERASE WBBK-RELATED"/>
    <property type="match status" value="1"/>
</dbReference>
<protein>
    <recommendedName>
        <fullName evidence="2">Glycosyl transferase family 1 domain-containing protein</fullName>
    </recommendedName>
</protein>
<dbReference type="PANTHER" id="PTHR46401">
    <property type="entry name" value="GLYCOSYLTRANSFERASE WBBK-RELATED"/>
    <property type="match status" value="1"/>
</dbReference>
<dbReference type="GO" id="GO:0009103">
    <property type="term" value="P:lipopolysaccharide biosynthetic process"/>
    <property type="evidence" value="ECO:0007669"/>
    <property type="project" value="TreeGrafter"/>
</dbReference>
<evidence type="ECO:0000313" key="3">
    <source>
        <dbReference type="EMBL" id="GHB26165.1"/>
    </source>
</evidence>
<sequence length="352" mass="39762">MGKPRLLMVIPEMHSFIQQDIAMLSADYQIEINTYNWRNKALAPWFLFLQTLSLLIKIPSCRVILVQFGGYWSLVPTIYGKLFKKPVYIVLHGTDCASIPALNYGSLRIPLLQWFCKKSYEWATKLLPVSESLIFTKNSFINLENPVMNGLKHHFPGLETPIEVIPNGFDVDYWIPNDRVKNEILKTGTVTFLTVMSPAQFTLKGGDLILELAMEKPDFQFRFAGLECPSGIPIPPNVSFLGRLDKESLRQEYQSAHYYFQLSSYEGFGCALCEAMLCGCIPIVSEVNALPSIIGVTGITVPFRKLSNLRMSVQLIHSMAQGKNINQTARERIKALYPLANRKSMLLATLTN</sequence>
<evidence type="ECO:0000259" key="2">
    <source>
        <dbReference type="Pfam" id="PF00534"/>
    </source>
</evidence>
<accession>A0A8J3CV76</accession>
<keyword evidence="1" id="KW-0808">Transferase</keyword>
<dbReference type="EMBL" id="BMYF01000002">
    <property type="protein sequence ID" value="GHB26165.1"/>
    <property type="molecule type" value="Genomic_DNA"/>
</dbReference>
<comment type="caution">
    <text evidence="3">The sequence shown here is derived from an EMBL/GenBank/DDBJ whole genome shotgun (WGS) entry which is preliminary data.</text>
</comment>
<dbReference type="Proteomes" id="UP000642809">
    <property type="component" value="Unassembled WGS sequence"/>
</dbReference>
<dbReference type="GO" id="GO:0016757">
    <property type="term" value="F:glycosyltransferase activity"/>
    <property type="evidence" value="ECO:0007669"/>
    <property type="project" value="InterPro"/>
</dbReference>
<gene>
    <name evidence="3" type="ORF">GCM10008106_03410</name>
</gene>
<reference evidence="3" key="2">
    <citation type="submission" date="2020-09" db="EMBL/GenBank/DDBJ databases">
        <authorList>
            <person name="Sun Q."/>
            <person name="Kim S."/>
        </authorList>
    </citation>
    <scope>NUCLEOTIDE SEQUENCE</scope>
    <source>
        <strain evidence="3">KCTC 23224</strain>
    </source>
</reference>
<dbReference type="RefSeq" id="WP_189578715.1">
    <property type="nucleotide sequence ID" value="NZ_BMYF01000002.1"/>
</dbReference>
<organism evidence="3 4">
    <name type="scientific">Mongoliitalea lutea</name>
    <dbReference type="NCBI Taxonomy" id="849756"/>
    <lineage>
        <taxon>Bacteria</taxon>
        <taxon>Pseudomonadati</taxon>
        <taxon>Bacteroidota</taxon>
        <taxon>Cytophagia</taxon>
        <taxon>Cytophagales</taxon>
        <taxon>Cyclobacteriaceae</taxon>
        <taxon>Mongoliitalea</taxon>
    </lineage>
</organism>